<dbReference type="SMART" id="SM00850">
    <property type="entry name" value="LytTR"/>
    <property type="match status" value="1"/>
</dbReference>
<gene>
    <name evidence="6" type="ORF">C6570_10625</name>
</gene>
<keyword evidence="7" id="KW-1185">Reference proteome</keyword>
<dbReference type="GO" id="GO:0000976">
    <property type="term" value="F:transcription cis-regulatory region binding"/>
    <property type="evidence" value="ECO:0007669"/>
    <property type="project" value="TreeGrafter"/>
</dbReference>
<evidence type="ECO:0000313" key="7">
    <source>
        <dbReference type="Proteomes" id="UP000239709"/>
    </source>
</evidence>
<dbReference type="PANTHER" id="PTHR48111:SF69">
    <property type="entry name" value="RESPONSE REGULATOR RECEIVER"/>
    <property type="match status" value="1"/>
</dbReference>
<reference evidence="6 7" key="1">
    <citation type="submission" date="2018-03" db="EMBL/GenBank/DDBJ databases">
        <title>Genome sequencing of Ottowia sp.</title>
        <authorList>
            <person name="Kim S.-J."/>
            <person name="Heo J."/>
            <person name="Kwon S.-W."/>
        </authorList>
    </citation>
    <scope>NUCLEOTIDE SEQUENCE [LARGE SCALE GENOMIC DNA]</scope>
    <source>
        <strain evidence="6 7">KADR8-3</strain>
    </source>
</reference>
<dbReference type="Pfam" id="PF00072">
    <property type="entry name" value="Response_reg"/>
    <property type="match status" value="1"/>
</dbReference>
<dbReference type="GO" id="GO:0006355">
    <property type="term" value="P:regulation of DNA-templated transcription"/>
    <property type="evidence" value="ECO:0007669"/>
    <property type="project" value="TreeGrafter"/>
</dbReference>
<dbReference type="InterPro" id="IPR011006">
    <property type="entry name" value="CheY-like_superfamily"/>
</dbReference>
<keyword evidence="2" id="KW-0597">Phosphoprotein</keyword>
<dbReference type="SMART" id="SM00448">
    <property type="entry name" value="REC"/>
    <property type="match status" value="1"/>
</dbReference>
<feature type="domain" description="HTH LytTR-type" evidence="5">
    <location>
        <begin position="219"/>
        <end position="311"/>
    </location>
</feature>
<evidence type="ECO:0000259" key="5">
    <source>
        <dbReference type="PROSITE" id="PS50930"/>
    </source>
</evidence>
<proteinExistence type="predicted"/>
<dbReference type="GO" id="GO:0032993">
    <property type="term" value="C:protein-DNA complex"/>
    <property type="evidence" value="ECO:0007669"/>
    <property type="project" value="TreeGrafter"/>
</dbReference>
<dbReference type="InterPro" id="IPR039420">
    <property type="entry name" value="WalR-like"/>
</dbReference>
<dbReference type="GO" id="GO:0005829">
    <property type="term" value="C:cytosol"/>
    <property type="evidence" value="ECO:0007669"/>
    <property type="project" value="TreeGrafter"/>
</dbReference>
<sequence length="311" mass="32801">MPNAASGQLTPTALIAEDEPLLAAALRAELAQAWPELRVLATVGDGLNAVREALALRPDVLFFDIRMPGQSGLDAAAELADAWDMAAQPFPALVFVTAYDQYAVQAFEAQAMDYVLKPVQPARLAKTVQKLRSALVQPAPAAMQSAAKVSPHSPAIAPVSGPASSPIDAATAATLEQLRQLLAALPGGGAGPDASTPAPEPLRQLPVSQPGSNGSVVQMVPVQDVLLLQAADKYVRVVTAQGEHLVRTALKELLPQLDAAQFWQIHRSAAVRADAIDTVRRDDAGRLHLTLRGTDETLSVSRLYAGRFKGL</sequence>
<evidence type="ECO:0000256" key="2">
    <source>
        <dbReference type="PROSITE-ProRule" id="PRU00169"/>
    </source>
</evidence>
<dbReference type="SUPFAM" id="SSF52172">
    <property type="entry name" value="CheY-like"/>
    <property type="match status" value="1"/>
</dbReference>
<dbReference type="RefSeq" id="WP_106703180.1">
    <property type="nucleotide sequence ID" value="NZ_CP027666.1"/>
</dbReference>
<dbReference type="Proteomes" id="UP000239709">
    <property type="component" value="Chromosome"/>
</dbReference>
<dbReference type="Gene3D" id="2.40.50.1020">
    <property type="entry name" value="LytTr DNA-binding domain"/>
    <property type="match status" value="1"/>
</dbReference>
<evidence type="ECO:0000256" key="3">
    <source>
        <dbReference type="SAM" id="MobiDB-lite"/>
    </source>
</evidence>
<dbReference type="Pfam" id="PF04397">
    <property type="entry name" value="LytTR"/>
    <property type="match status" value="1"/>
</dbReference>
<dbReference type="Gene3D" id="3.40.50.2300">
    <property type="match status" value="1"/>
</dbReference>
<feature type="region of interest" description="Disordered" evidence="3">
    <location>
        <begin position="186"/>
        <end position="210"/>
    </location>
</feature>
<dbReference type="GO" id="GO:0000156">
    <property type="term" value="F:phosphorelay response regulator activity"/>
    <property type="evidence" value="ECO:0007669"/>
    <property type="project" value="TreeGrafter"/>
</dbReference>
<dbReference type="PROSITE" id="PS50110">
    <property type="entry name" value="RESPONSE_REGULATORY"/>
    <property type="match status" value="1"/>
</dbReference>
<protein>
    <submittedName>
        <fullName evidence="6">DNA-binding response regulator</fullName>
    </submittedName>
</protein>
<feature type="modified residue" description="4-aspartylphosphate" evidence="2">
    <location>
        <position position="64"/>
    </location>
</feature>
<dbReference type="InterPro" id="IPR001789">
    <property type="entry name" value="Sig_transdc_resp-reg_receiver"/>
</dbReference>
<accession>A0A2S0MFH2</accession>
<evidence type="ECO:0000313" key="6">
    <source>
        <dbReference type="EMBL" id="AVO34628.1"/>
    </source>
</evidence>
<feature type="domain" description="Response regulatory" evidence="4">
    <location>
        <begin position="12"/>
        <end position="132"/>
    </location>
</feature>
<evidence type="ECO:0000256" key="1">
    <source>
        <dbReference type="ARBA" id="ARBA00023125"/>
    </source>
</evidence>
<dbReference type="PANTHER" id="PTHR48111">
    <property type="entry name" value="REGULATOR OF RPOS"/>
    <property type="match status" value="1"/>
</dbReference>
<keyword evidence="1 6" id="KW-0238">DNA-binding</keyword>
<dbReference type="KEGG" id="otk:C6570_10625"/>
<dbReference type="PROSITE" id="PS50930">
    <property type="entry name" value="HTH_LYTTR"/>
    <property type="match status" value="1"/>
</dbReference>
<dbReference type="EMBL" id="CP027666">
    <property type="protein sequence ID" value="AVO34628.1"/>
    <property type="molecule type" value="Genomic_DNA"/>
</dbReference>
<evidence type="ECO:0000259" key="4">
    <source>
        <dbReference type="PROSITE" id="PS50110"/>
    </source>
</evidence>
<dbReference type="InterPro" id="IPR007492">
    <property type="entry name" value="LytTR_DNA-bd_dom"/>
</dbReference>
<dbReference type="OrthoDB" id="236568at2"/>
<name>A0A2S0MFH2_9BURK</name>
<dbReference type="AlphaFoldDB" id="A0A2S0MFH2"/>
<organism evidence="6 7">
    <name type="scientific">Ottowia oryzae</name>
    <dbReference type="NCBI Taxonomy" id="2109914"/>
    <lineage>
        <taxon>Bacteria</taxon>
        <taxon>Pseudomonadati</taxon>
        <taxon>Pseudomonadota</taxon>
        <taxon>Betaproteobacteria</taxon>
        <taxon>Burkholderiales</taxon>
        <taxon>Comamonadaceae</taxon>
        <taxon>Ottowia</taxon>
    </lineage>
</organism>